<comment type="caution">
    <text evidence="2">The sequence shown here is derived from an EMBL/GenBank/DDBJ whole genome shotgun (WGS) entry which is preliminary data.</text>
</comment>
<organism evidence="2 3">
    <name type="scientific">Steccherinum ochraceum</name>
    <dbReference type="NCBI Taxonomy" id="92696"/>
    <lineage>
        <taxon>Eukaryota</taxon>
        <taxon>Fungi</taxon>
        <taxon>Dikarya</taxon>
        <taxon>Basidiomycota</taxon>
        <taxon>Agaricomycotina</taxon>
        <taxon>Agaricomycetes</taxon>
        <taxon>Polyporales</taxon>
        <taxon>Steccherinaceae</taxon>
        <taxon>Steccherinum</taxon>
    </lineage>
</organism>
<evidence type="ECO:0000313" key="3">
    <source>
        <dbReference type="Proteomes" id="UP000292702"/>
    </source>
</evidence>
<dbReference type="Proteomes" id="UP000292702">
    <property type="component" value="Unassembled WGS sequence"/>
</dbReference>
<dbReference type="AlphaFoldDB" id="A0A4R0RT68"/>
<dbReference type="EMBL" id="RWJN01000166">
    <property type="protein sequence ID" value="TCD65724.1"/>
    <property type="molecule type" value="Genomic_DNA"/>
</dbReference>
<evidence type="ECO:0000313" key="2">
    <source>
        <dbReference type="EMBL" id="TCD65724.1"/>
    </source>
</evidence>
<accession>A0A4R0RT68</accession>
<evidence type="ECO:0000256" key="1">
    <source>
        <dbReference type="SAM" id="MobiDB-lite"/>
    </source>
</evidence>
<name>A0A4R0RT68_9APHY</name>
<protein>
    <submittedName>
        <fullName evidence="2">Uncharacterized protein</fullName>
    </submittedName>
</protein>
<keyword evidence="3" id="KW-1185">Reference proteome</keyword>
<feature type="region of interest" description="Disordered" evidence="1">
    <location>
        <begin position="198"/>
        <end position="289"/>
    </location>
</feature>
<sequence>MSPRLVLPCAREACLPCSSYSLSFVRAGLSRRNFIFFAVSLPSSDLEHLRLGTAQHLYCRDTTFSTTLPPHASLAPTLREAESRWERGEVTRIPGMMFQEFERTDVTARRSSGISLAIPLSITAPRLMQSFDLPLQKFLTSSPNHHTELPRYELQHVTEAVLLLGQPLRQNPYSHRTQPRPRLPYMDTIPTEETTLLAIPPPHARPSNPTHHRPPHPTAAPTLSNRRPSPKHPVYQPTSPTPSPSSRSKPIRVSSGQAPTTRKARSTGLWSWPLPRESRGRAGNGCSCGHAQFPSPAEIRIFQTRPGPGERLAVDGPGSGGLACTGFVAVRPMRRGGGVILSAPVPKRKELADFAKASGSGWEAWRSTGF</sequence>
<reference evidence="2 3" key="1">
    <citation type="submission" date="2018-11" db="EMBL/GenBank/DDBJ databases">
        <title>Genome assembly of Steccherinum ochraceum LE-BIN_3174, the white-rot fungus of the Steccherinaceae family (The Residual Polyporoid clade, Polyporales, Basidiomycota).</title>
        <authorList>
            <person name="Fedorova T.V."/>
            <person name="Glazunova O.A."/>
            <person name="Landesman E.O."/>
            <person name="Moiseenko K.V."/>
            <person name="Psurtseva N.V."/>
            <person name="Savinova O.S."/>
            <person name="Shakhova N.V."/>
            <person name="Tyazhelova T.V."/>
            <person name="Vasina D.V."/>
        </authorList>
    </citation>
    <scope>NUCLEOTIDE SEQUENCE [LARGE SCALE GENOMIC DNA]</scope>
    <source>
        <strain evidence="2 3">LE-BIN_3174</strain>
    </source>
</reference>
<feature type="compositionally biased region" description="Low complexity" evidence="1">
    <location>
        <begin position="244"/>
        <end position="255"/>
    </location>
</feature>
<proteinExistence type="predicted"/>
<gene>
    <name evidence="2" type="ORF">EIP91_002253</name>
</gene>